<organism evidence="14 15">
    <name type="scientific">Oedothorax gibbosus</name>
    <dbReference type="NCBI Taxonomy" id="931172"/>
    <lineage>
        <taxon>Eukaryota</taxon>
        <taxon>Metazoa</taxon>
        <taxon>Ecdysozoa</taxon>
        <taxon>Arthropoda</taxon>
        <taxon>Chelicerata</taxon>
        <taxon>Arachnida</taxon>
        <taxon>Araneae</taxon>
        <taxon>Araneomorphae</taxon>
        <taxon>Entelegynae</taxon>
        <taxon>Araneoidea</taxon>
        <taxon>Linyphiidae</taxon>
        <taxon>Erigoninae</taxon>
        <taxon>Oedothorax</taxon>
    </lineage>
</organism>
<keyword evidence="3" id="KW-0963">Cytoplasm</keyword>
<reference evidence="14 15" key="1">
    <citation type="journal article" date="2022" name="Nat. Ecol. Evol.">
        <title>A masculinizing supergene underlies an exaggerated male reproductive morph in a spider.</title>
        <authorList>
            <person name="Hendrickx F."/>
            <person name="De Corte Z."/>
            <person name="Sonet G."/>
            <person name="Van Belleghem S.M."/>
            <person name="Kostlbacher S."/>
            <person name="Vangestel C."/>
        </authorList>
    </citation>
    <scope>NUCLEOTIDE SEQUENCE [LARGE SCALE GENOMIC DNA]</scope>
    <source>
        <strain evidence="14">W744_W776</strain>
    </source>
</reference>
<comment type="catalytic activity">
    <reaction evidence="12">
        <text>L-tyrosyl-[glycogenin] + UDP-alpha-D-glucose = alpha-D-glucosyl-L-tyrosyl-[glycogenin] + UDP + H(+)</text>
        <dbReference type="Rhea" id="RHEA:23360"/>
        <dbReference type="Rhea" id="RHEA-COMP:14604"/>
        <dbReference type="Rhea" id="RHEA-COMP:14605"/>
        <dbReference type="ChEBI" id="CHEBI:15378"/>
        <dbReference type="ChEBI" id="CHEBI:46858"/>
        <dbReference type="ChEBI" id="CHEBI:58223"/>
        <dbReference type="ChEBI" id="CHEBI:58885"/>
        <dbReference type="ChEBI" id="CHEBI:140573"/>
        <dbReference type="EC" id="2.4.1.186"/>
    </reaction>
</comment>
<dbReference type="GO" id="GO:0005978">
    <property type="term" value="P:glycogen biosynthetic process"/>
    <property type="evidence" value="ECO:0007669"/>
    <property type="project" value="UniProtKB-KW"/>
</dbReference>
<gene>
    <name evidence="14" type="ORF">JTE90_005824</name>
</gene>
<name>A0AAV6V521_9ARAC</name>
<comment type="cofactor">
    <cofactor evidence="1">
        <name>Mn(2+)</name>
        <dbReference type="ChEBI" id="CHEBI:29035"/>
    </cofactor>
</comment>
<evidence type="ECO:0000256" key="12">
    <source>
        <dbReference type="ARBA" id="ARBA00052293"/>
    </source>
</evidence>
<keyword evidence="15" id="KW-1185">Reference proteome</keyword>
<evidence type="ECO:0000313" key="15">
    <source>
        <dbReference type="Proteomes" id="UP000827092"/>
    </source>
</evidence>
<dbReference type="EC" id="2.4.1.186" evidence="10"/>
<dbReference type="CDD" id="cd02537">
    <property type="entry name" value="GT8_Glycogenin"/>
    <property type="match status" value="1"/>
</dbReference>
<sequence length="322" mass="36478">MSFAVDQQAFVTCATNDSYALGALVLAQSLRNVQTTRKLAVIITPQVSDKIKGLLGNVFDLVKEVDLLDSKDEANLVILTRPDLGVTFTKFQCWRLTQYQKCVFLDADIIVVQNCDELFDREELSAVPDVGWPDCFNSGVFVFRPSQETYVAITKFAADNGSFDGGDQGVLNMFFKDWRTSDISKHLSFIYNMNANVSYTYQPAYKQFGKNVKVVHFLGAVKPWMHFYNSETGRVQGDSHHSYEHLQLWWDLFMKYVQPNLTEECRGIAGELSKLHLGPASGAESSEARRYAWERGQIDYLGKDAFSNIEKKLESAINEPKK</sequence>
<dbReference type="AlphaFoldDB" id="A0AAV6V521"/>
<evidence type="ECO:0000256" key="10">
    <source>
        <dbReference type="ARBA" id="ARBA00038934"/>
    </source>
</evidence>
<evidence type="ECO:0000256" key="8">
    <source>
        <dbReference type="ARBA" id="ARBA00023211"/>
    </source>
</evidence>
<proteinExistence type="inferred from homology"/>
<evidence type="ECO:0000256" key="1">
    <source>
        <dbReference type="ARBA" id="ARBA00001936"/>
    </source>
</evidence>
<evidence type="ECO:0000256" key="11">
    <source>
        <dbReference type="ARBA" id="ARBA00050886"/>
    </source>
</evidence>
<dbReference type="InterPro" id="IPR029044">
    <property type="entry name" value="Nucleotide-diphossugar_trans"/>
</dbReference>
<dbReference type="Proteomes" id="UP000827092">
    <property type="component" value="Unassembled WGS sequence"/>
</dbReference>
<evidence type="ECO:0000256" key="13">
    <source>
        <dbReference type="ARBA" id="ARBA00057883"/>
    </source>
</evidence>
<evidence type="ECO:0000256" key="6">
    <source>
        <dbReference type="ARBA" id="ARBA00023056"/>
    </source>
</evidence>
<keyword evidence="4" id="KW-0808">Transferase</keyword>
<dbReference type="FunFam" id="3.90.550.10:FF:000092">
    <property type="entry name" value="Glycogenin 2"/>
    <property type="match status" value="1"/>
</dbReference>
<dbReference type="GO" id="GO:0008466">
    <property type="term" value="F:glycogenin glucosyltransferase activity"/>
    <property type="evidence" value="ECO:0007669"/>
    <property type="project" value="UniProtKB-EC"/>
</dbReference>
<keyword evidence="6" id="KW-0320">Glycogen biosynthesis</keyword>
<keyword evidence="7" id="KW-0325">Glycoprotein</keyword>
<dbReference type="InterPro" id="IPR050587">
    <property type="entry name" value="GNT1/Glycosyltrans_8"/>
</dbReference>
<dbReference type="GO" id="GO:0046872">
    <property type="term" value="F:metal ion binding"/>
    <property type="evidence" value="ECO:0007669"/>
    <property type="project" value="UniProtKB-KW"/>
</dbReference>
<dbReference type="GO" id="GO:0005737">
    <property type="term" value="C:cytoplasm"/>
    <property type="evidence" value="ECO:0007669"/>
    <property type="project" value="UniProtKB-SubCell"/>
</dbReference>
<dbReference type="Gene3D" id="3.90.550.10">
    <property type="entry name" value="Spore Coat Polysaccharide Biosynthesis Protein SpsA, Chain A"/>
    <property type="match status" value="1"/>
</dbReference>
<comment type="subcellular location">
    <subcellularLocation>
        <location evidence="2">Cytoplasm</location>
    </subcellularLocation>
</comment>
<keyword evidence="5" id="KW-0479">Metal-binding</keyword>
<comment type="similarity">
    <text evidence="9">Belongs to the glycosyltransferase 8 family. Glycogenin subfamily.</text>
</comment>
<evidence type="ECO:0000256" key="4">
    <source>
        <dbReference type="ARBA" id="ARBA00022679"/>
    </source>
</evidence>
<dbReference type="EMBL" id="JAFNEN010000174">
    <property type="protein sequence ID" value="KAG8190788.1"/>
    <property type="molecule type" value="Genomic_DNA"/>
</dbReference>
<accession>A0AAV6V521</accession>
<dbReference type="PANTHER" id="PTHR11183">
    <property type="entry name" value="GLYCOGENIN SUBFAMILY MEMBER"/>
    <property type="match status" value="1"/>
</dbReference>
<evidence type="ECO:0000256" key="9">
    <source>
        <dbReference type="ARBA" id="ARBA00038162"/>
    </source>
</evidence>
<evidence type="ECO:0000256" key="5">
    <source>
        <dbReference type="ARBA" id="ARBA00022723"/>
    </source>
</evidence>
<dbReference type="InterPro" id="IPR002495">
    <property type="entry name" value="Glyco_trans_8"/>
</dbReference>
<protein>
    <recommendedName>
        <fullName evidence="10">glycogenin glucosyltransferase</fullName>
        <ecNumber evidence="10">2.4.1.186</ecNumber>
    </recommendedName>
</protein>
<evidence type="ECO:0000256" key="2">
    <source>
        <dbReference type="ARBA" id="ARBA00004496"/>
    </source>
</evidence>
<dbReference type="SUPFAM" id="SSF53448">
    <property type="entry name" value="Nucleotide-diphospho-sugar transferases"/>
    <property type="match status" value="1"/>
</dbReference>
<comment type="catalytic activity">
    <reaction evidence="11">
        <text>[1,4-alpha-D-glucosyl](n)-L-tyrosyl-[glycogenin] + UDP-alpha-D-glucose = [1,4-alpha-D-glucosyl](n+1)-L-tyrosyl-[glycogenin] + UDP + H(+)</text>
        <dbReference type="Rhea" id="RHEA:56560"/>
        <dbReference type="Rhea" id="RHEA-COMP:14606"/>
        <dbReference type="Rhea" id="RHEA-COMP:14607"/>
        <dbReference type="ChEBI" id="CHEBI:15378"/>
        <dbReference type="ChEBI" id="CHEBI:58223"/>
        <dbReference type="ChEBI" id="CHEBI:58885"/>
        <dbReference type="ChEBI" id="CHEBI:140574"/>
        <dbReference type="EC" id="2.4.1.186"/>
    </reaction>
</comment>
<evidence type="ECO:0000313" key="14">
    <source>
        <dbReference type="EMBL" id="KAG8190788.1"/>
    </source>
</evidence>
<keyword evidence="8" id="KW-0464">Manganese</keyword>
<comment type="caution">
    <text evidence="14">The sequence shown here is derived from an EMBL/GenBank/DDBJ whole genome shotgun (WGS) entry which is preliminary data.</text>
</comment>
<dbReference type="Pfam" id="PF01501">
    <property type="entry name" value="Glyco_transf_8"/>
    <property type="match status" value="1"/>
</dbReference>
<comment type="function">
    <text evidence="13">Self-glucosylating initiator of glycogen synthesis. It catalyzes the formation of a short alpha (1,4)-glucosyl chain covalently attached via a glucose 1-O-tyrosyl linkage to internal tyrosine residues and these chains act as primers for the elongation reaction catalyzed by glycogen synthase.</text>
</comment>
<evidence type="ECO:0000256" key="7">
    <source>
        <dbReference type="ARBA" id="ARBA00023180"/>
    </source>
</evidence>
<evidence type="ECO:0000256" key="3">
    <source>
        <dbReference type="ARBA" id="ARBA00022490"/>
    </source>
</evidence>